<dbReference type="PANTHER" id="PTHR48013:SF9">
    <property type="entry name" value="DUAL SPECIFICITY MITOGEN-ACTIVATED PROTEIN KINASE KINASE 5"/>
    <property type="match status" value="1"/>
</dbReference>
<dbReference type="EC" id="2.7.12.2" evidence="6"/>
<evidence type="ECO:0000256" key="1">
    <source>
        <dbReference type="ARBA" id="ARBA00022679"/>
    </source>
</evidence>
<comment type="catalytic activity">
    <reaction evidence="8">
        <text>L-threonyl-[protein] + ATP = O-phospho-L-threonyl-[protein] + ADP + H(+)</text>
        <dbReference type="Rhea" id="RHEA:46608"/>
        <dbReference type="Rhea" id="RHEA-COMP:11060"/>
        <dbReference type="Rhea" id="RHEA-COMP:11605"/>
        <dbReference type="ChEBI" id="CHEBI:15378"/>
        <dbReference type="ChEBI" id="CHEBI:30013"/>
        <dbReference type="ChEBI" id="CHEBI:30616"/>
        <dbReference type="ChEBI" id="CHEBI:61977"/>
        <dbReference type="ChEBI" id="CHEBI:456216"/>
        <dbReference type="EC" id="2.7.12.2"/>
    </reaction>
</comment>
<dbReference type="Pfam" id="PF00069">
    <property type="entry name" value="Pkinase"/>
    <property type="match status" value="1"/>
</dbReference>
<comment type="catalytic activity">
    <reaction evidence="9">
        <text>L-tyrosyl-[protein] + ATP = O-phospho-L-tyrosyl-[protein] + ADP + H(+)</text>
        <dbReference type="Rhea" id="RHEA:10596"/>
        <dbReference type="Rhea" id="RHEA-COMP:10136"/>
        <dbReference type="Rhea" id="RHEA-COMP:20101"/>
        <dbReference type="ChEBI" id="CHEBI:15378"/>
        <dbReference type="ChEBI" id="CHEBI:30616"/>
        <dbReference type="ChEBI" id="CHEBI:46858"/>
        <dbReference type="ChEBI" id="CHEBI:61978"/>
        <dbReference type="ChEBI" id="CHEBI:456216"/>
        <dbReference type="EC" id="2.7.12.2"/>
    </reaction>
</comment>
<sequence length="507" mass="57682">MDPVDVYRVMNGVLEGLSFLHSRNLAFGDLKPSNILIGKDGAAKLGDFGGVTQTDVQRTSDPKELGSMKFWPPEFFALNNSEPTIASDMWGFGMILLELMTGREWITGEQSVLLSQQIVSFDLQNAIAGFTENQKFLFRSLLAPNPQNRMTSSELLRSERLLHILGGETPLSKYRKIQIECLNAQISDLSARISQLESRSSTTVTPPDQVNRDDIVLRLHQALPTFKYPKLYLRHLVQKYCELGSTDVFKASYLFLKKEANEYKRASDLDIPNSIFSTYHRSHAVTNKYTQLAMKQLAIDFPSLPIPLITNAFKKYCRLYLPTDPHFDADDSLLDDDRFDEYCDMFHLLHHPYSRLPPLPTSLEDPTGNDDEVDVQLGPNEQLTCTECGRRVTLSDSIQCSKAHTLCLDCLRKKANESILHHQMTVKCGCKGLSDRERCTETINDTMLYKRIPEMISKLKQYKTVAQYPADTVQSGICPHCFFPLSAPWKEPHHYTCNNCNLHFHVE</sequence>
<keyword evidence="2" id="KW-0547">Nucleotide-binding</keyword>
<evidence type="ECO:0000256" key="9">
    <source>
        <dbReference type="ARBA" id="ARBA00051693"/>
    </source>
</evidence>
<organism evidence="11 12">
    <name type="scientific">Blattamonas nauphoetae</name>
    <dbReference type="NCBI Taxonomy" id="2049346"/>
    <lineage>
        <taxon>Eukaryota</taxon>
        <taxon>Metamonada</taxon>
        <taxon>Preaxostyla</taxon>
        <taxon>Oxymonadida</taxon>
        <taxon>Blattamonas</taxon>
    </lineage>
</organism>
<evidence type="ECO:0000256" key="7">
    <source>
        <dbReference type="ARBA" id="ARBA00049014"/>
    </source>
</evidence>
<reference evidence="11 12" key="1">
    <citation type="journal article" date="2022" name="bioRxiv">
        <title>Genomics of Preaxostyla Flagellates Illuminates Evolutionary Transitions and the Path Towards Mitochondrial Loss.</title>
        <authorList>
            <person name="Novak L.V.F."/>
            <person name="Treitli S.C."/>
            <person name="Pyrih J."/>
            <person name="Halakuc P."/>
            <person name="Pipaliya S.V."/>
            <person name="Vacek V."/>
            <person name="Brzon O."/>
            <person name="Soukal P."/>
            <person name="Eme L."/>
            <person name="Dacks J.B."/>
            <person name="Karnkowska A."/>
            <person name="Elias M."/>
            <person name="Hampl V."/>
        </authorList>
    </citation>
    <scope>NUCLEOTIDE SEQUENCE [LARGE SCALE GENOMIC DNA]</scope>
    <source>
        <strain evidence="11">NAU3</strain>
        <tissue evidence="11">Gut</tissue>
    </source>
</reference>
<comment type="catalytic activity">
    <reaction evidence="7">
        <text>L-seryl-[protein] + ATP = O-phospho-L-seryl-[protein] + ADP + H(+)</text>
        <dbReference type="Rhea" id="RHEA:17989"/>
        <dbReference type="Rhea" id="RHEA-COMP:9863"/>
        <dbReference type="Rhea" id="RHEA-COMP:11604"/>
        <dbReference type="ChEBI" id="CHEBI:15378"/>
        <dbReference type="ChEBI" id="CHEBI:29999"/>
        <dbReference type="ChEBI" id="CHEBI:30616"/>
        <dbReference type="ChEBI" id="CHEBI:83421"/>
        <dbReference type="ChEBI" id="CHEBI:456216"/>
        <dbReference type="EC" id="2.7.12.2"/>
    </reaction>
</comment>
<dbReference type="PROSITE" id="PS50011">
    <property type="entry name" value="PROTEIN_KINASE_DOM"/>
    <property type="match status" value="1"/>
</dbReference>
<gene>
    <name evidence="11" type="ORF">BLNAU_10264</name>
</gene>
<dbReference type="PANTHER" id="PTHR48013">
    <property type="entry name" value="DUAL SPECIFICITY MITOGEN-ACTIVATED PROTEIN KINASE KINASE 5-RELATED"/>
    <property type="match status" value="1"/>
</dbReference>
<evidence type="ECO:0000256" key="5">
    <source>
        <dbReference type="ARBA" id="ARBA00038035"/>
    </source>
</evidence>
<protein>
    <recommendedName>
        <fullName evidence="6">mitogen-activated protein kinase kinase</fullName>
        <ecNumber evidence="6">2.7.12.2</ecNumber>
    </recommendedName>
</protein>
<comment type="caution">
    <text evidence="11">The sequence shown here is derived from an EMBL/GenBank/DDBJ whole genome shotgun (WGS) entry which is preliminary data.</text>
</comment>
<dbReference type="InterPro" id="IPR011009">
    <property type="entry name" value="Kinase-like_dom_sf"/>
</dbReference>
<name>A0ABQ9XTH0_9EUKA</name>
<accession>A0ABQ9XTH0</accession>
<comment type="similarity">
    <text evidence="5">Belongs to the protein kinase superfamily. STE Ser/Thr protein kinase family. MAP kinase kinase subfamily.</text>
</comment>
<evidence type="ECO:0000256" key="2">
    <source>
        <dbReference type="ARBA" id="ARBA00022741"/>
    </source>
</evidence>
<evidence type="ECO:0000313" key="11">
    <source>
        <dbReference type="EMBL" id="KAK2954779.1"/>
    </source>
</evidence>
<keyword evidence="1" id="KW-0808">Transferase</keyword>
<evidence type="ECO:0000259" key="10">
    <source>
        <dbReference type="PROSITE" id="PS50011"/>
    </source>
</evidence>
<dbReference type="InterPro" id="IPR000719">
    <property type="entry name" value="Prot_kinase_dom"/>
</dbReference>
<dbReference type="EMBL" id="JARBJD010000074">
    <property type="protein sequence ID" value="KAK2954779.1"/>
    <property type="molecule type" value="Genomic_DNA"/>
</dbReference>
<evidence type="ECO:0000256" key="8">
    <source>
        <dbReference type="ARBA" id="ARBA00049299"/>
    </source>
</evidence>
<dbReference type="SUPFAM" id="SSF56112">
    <property type="entry name" value="Protein kinase-like (PK-like)"/>
    <property type="match status" value="1"/>
</dbReference>
<evidence type="ECO:0000256" key="4">
    <source>
        <dbReference type="ARBA" id="ARBA00022840"/>
    </source>
</evidence>
<keyword evidence="12" id="KW-1185">Reference proteome</keyword>
<evidence type="ECO:0000256" key="3">
    <source>
        <dbReference type="ARBA" id="ARBA00022777"/>
    </source>
</evidence>
<keyword evidence="4" id="KW-0067">ATP-binding</keyword>
<evidence type="ECO:0000313" key="12">
    <source>
        <dbReference type="Proteomes" id="UP001281761"/>
    </source>
</evidence>
<feature type="domain" description="Protein kinase" evidence="10">
    <location>
        <begin position="1"/>
        <end position="162"/>
    </location>
</feature>
<dbReference type="SMART" id="SM00220">
    <property type="entry name" value="S_TKc"/>
    <property type="match status" value="1"/>
</dbReference>
<keyword evidence="3" id="KW-0418">Kinase</keyword>
<dbReference type="Gene3D" id="1.10.510.10">
    <property type="entry name" value="Transferase(Phosphotransferase) domain 1"/>
    <property type="match status" value="1"/>
</dbReference>
<proteinExistence type="inferred from homology"/>
<evidence type="ECO:0000256" key="6">
    <source>
        <dbReference type="ARBA" id="ARBA00038999"/>
    </source>
</evidence>
<dbReference type="Proteomes" id="UP001281761">
    <property type="component" value="Unassembled WGS sequence"/>
</dbReference>